<dbReference type="InterPro" id="IPR011033">
    <property type="entry name" value="PRC_barrel-like_sf"/>
</dbReference>
<feature type="region of interest" description="Disordered" evidence="1">
    <location>
        <begin position="1"/>
        <end position="21"/>
    </location>
</feature>
<accession>A0A4R6A3W5</accession>
<feature type="region of interest" description="Disordered" evidence="1">
    <location>
        <begin position="208"/>
        <end position="302"/>
    </location>
</feature>
<dbReference type="PANTHER" id="PTHR10900">
    <property type="entry name" value="PERIOSTIN-RELATED"/>
    <property type="match status" value="1"/>
</dbReference>
<dbReference type="Pfam" id="PF05239">
    <property type="entry name" value="PRC"/>
    <property type="match status" value="1"/>
</dbReference>
<dbReference type="PROSITE" id="PS50213">
    <property type="entry name" value="FAS1"/>
    <property type="match status" value="1"/>
</dbReference>
<dbReference type="OrthoDB" id="7889177at2"/>
<evidence type="ECO:0000313" key="3">
    <source>
        <dbReference type="EMBL" id="TDL78341.1"/>
    </source>
</evidence>
<dbReference type="PANTHER" id="PTHR10900:SF77">
    <property type="entry name" value="FI19380P1"/>
    <property type="match status" value="1"/>
</dbReference>
<dbReference type="EMBL" id="SNAA01000012">
    <property type="protein sequence ID" value="TDL78341.1"/>
    <property type="molecule type" value="Genomic_DNA"/>
</dbReference>
<dbReference type="Gene3D" id="2.30.180.10">
    <property type="entry name" value="FAS1 domain"/>
    <property type="match status" value="1"/>
</dbReference>
<dbReference type="Pfam" id="PF02469">
    <property type="entry name" value="Fasciclin"/>
    <property type="match status" value="1"/>
</dbReference>
<feature type="compositionally biased region" description="Low complexity" evidence="1">
    <location>
        <begin position="321"/>
        <end position="336"/>
    </location>
</feature>
<evidence type="ECO:0000259" key="2">
    <source>
        <dbReference type="PROSITE" id="PS50213"/>
    </source>
</evidence>
<feature type="compositionally biased region" description="Acidic residues" evidence="1">
    <location>
        <begin position="261"/>
        <end position="272"/>
    </location>
</feature>
<comment type="caution">
    <text evidence="3">The sequence shown here is derived from an EMBL/GenBank/DDBJ whole genome shotgun (WGS) entry which is preliminary data.</text>
</comment>
<dbReference type="InterPro" id="IPR000782">
    <property type="entry name" value="FAS1_domain"/>
</dbReference>
<feature type="compositionally biased region" description="Basic and acidic residues" evidence="1">
    <location>
        <begin position="347"/>
        <end position="363"/>
    </location>
</feature>
<dbReference type="InterPro" id="IPR050904">
    <property type="entry name" value="Adhesion/Biosynth-related"/>
</dbReference>
<proteinExistence type="predicted"/>
<protein>
    <recommendedName>
        <fullName evidence="2">FAS1 domain-containing protein</fullName>
    </recommendedName>
</protein>
<gene>
    <name evidence="3" type="ORF">E2L08_11620</name>
</gene>
<keyword evidence="4" id="KW-1185">Reference proteome</keyword>
<dbReference type="SUPFAM" id="SSF82153">
    <property type="entry name" value="FAS1 domain"/>
    <property type="match status" value="1"/>
</dbReference>
<name>A0A4R6A3W5_9RHOB</name>
<evidence type="ECO:0000313" key="4">
    <source>
        <dbReference type="Proteomes" id="UP000295701"/>
    </source>
</evidence>
<dbReference type="SMART" id="SM00554">
    <property type="entry name" value="FAS1"/>
    <property type="match status" value="1"/>
</dbReference>
<feature type="region of interest" description="Disordered" evidence="1">
    <location>
        <begin position="314"/>
        <end position="339"/>
    </location>
</feature>
<evidence type="ECO:0000256" key="1">
    <source>
        <dbReference type="SAM" id="MobiDB-lite"/>
    </source>
</evidence>
<dbReference type="InterPro" id="IPR027275">
    <property type="entry name" value="PRC-brl_dom"/>
</dbReference>
<dbReference type="AlphaFoldDB" id="A0A4R6A3W5"/>
<dbReference type="Gene3D" id="2.30.30.240">
    <property type="entry name" value="PRC-barrel domain"/>
    <property type="match status" value="1"/>
</dbReference>
<feature type="domain" description="FAS1" evidence="2">
    <location>
        <begin position="49"/>
        <end position="200"/>
    </location>
</feature>
<organism evidence="3 4">
    <name type="scientific">Palleronia sediminis</name>
    <dbReference type="NCBI Taxonomy" id="2547833"/>
    <lineage>
        <taxon>Bacteria</taxon>
        <taxon>Pseudomonadati</taxon>
        <taxon>Pseudomonadota</taxon>
        <taxon>Alphaproteobacteria</taxon>
        <taxon>Rhodobacterales</taxon>
        <taxon>Roseobacteraceae</taxon>
        <taxon>Palleronia</taxon>
    </lineage>
</organism>
<sequence length="448" mass="46155">MMPGRRRPIRGRCQQPGGINAGEDRMAEKFWRMGRLVVALSTTGLVPVAGLAQENLATDSRLSTFNEAMRAAGLEDRLRQTPLTIFAPTDEAFERLPQAVSEGFTDPDNADALREVLDLHLVPGGPHEADDIPVDMQTVSGARLVVTYTDGALTMRVAPPDNADELDTLEAARGTNEARIVFGDVSGGPGVLAHGIDRVLLPPDFALDDGAASDADPQTAEAVAGAAPQPTGNGEPADTDETSPETEGQDAVAATLKPVDDMPDGVEPEPGDSDTGSMGDAGTETADTPRSDTPEPDMSGQEGVIVATDPAPVAENTVGDTAPAGAESGAGEPTPASDTEVIGADAERSEPHDTAGESGDRASDVNLTSELVSADELLGKPVRGADGDDIGIVGDLLFSLDGARIVSLVVELDGGFFELGAPDTRRVDIGEISVDPLDGAVILSEGAE</sequence>
<dbReference type="InterPro" id="IPR036378">
    <property type="entry name" value="FAS1_dom_sf"/>
</dbReference>
<dbReference type="Proteomes" id="UP000295701">
    <property type="component" value="Unassembled WGS sequence"/>
</dbReference>
<dbReference type="SUPFAM" id="SSF50346">
    <property type="entry name" value="PRC-barrel domain"/>
    <property type="match status" value="1"/>
</dbReference>
<feature type="compositionally biased region" description="Acidic residues" evidence="1">
    <location>
        <begin position="237"/>
        <end position="248"/>
    </location>
</feature>
<reference evidence="3 4" key="1">
    <citation type="submission" date="2019-03" db="EMBL/GenBank/DDBJ databases">
        <title>Primorskyibacter sp. SS33 isolated from sediments.</title>
        <authorList>
            <person name="Xunke S."/>
        </authorList>
    </citation>
    <scope>NUCLEOTIDE SEQUENCE [LARGE SCALE GENOMIC DNA]</scope>
    <source>
        <strain evidence="3 4">SS33</strain>
    </source>
</reference>
<feature type="region of interest" description="Disordered" evidence="1">
    <location>
        <begin position="347"/>
        <end position="366"/>
    </location>
</feature>
<feature type="compositionally biased region" description="Basic residues" evidence="1">
    <location>
        <begin position="1"/>
        <end position="10"/>
    </location>
</feature>